<proteinExistence type="predicted"/>
<dbReference type="EMBL" id="JAFDVD010000005">
    <property type="protein sequence ID" value="MBM6399670.1"/>
    <property type="molecule type" value="Genomic_DNA"/>
</dbReference>
<gene>
    <name evidence="2" type="ORF">JQN70_04650</name>
</gene>
<dbReference type="Gene3D" id="3.40.50.1110">
    <property type="entry name" value="SGNH hydrolase"/>
    <property type="match status" value="1"/>
</dbReference>
<dbReference type="Proteomes" id="UP001430172">
    <property type="component" value="Unassembled WGS sequence"/>
</dbReference>
<dbReference type="Pfam" id="PF13472">
    <property type="entry name" value="Lipase_GDSL_2"/>
    <property type="match status" value="1"/>
</dbReference>
<dbReference type="RefSeq" id="WP_204130146.1">
    <property type="nucleotide sequence ID" value="NZ_JAFDVD010000005.1"/>
</dbReference>
<name>A0ABS2CIR4_9MICO</name>
<dbReference type="InterPro" id="IPR051532">
    <property type="entry name" value="Ester_Hydrolysis_Enzymes"/>
</dbReference>
<protein>
    <recommendedName>
        <fullName evidence="1">SGNH hydrolase-type esterase domain-containing protein</fullName>
    </recommendedName>
</protein>
<dbReference type="PANTHER" id="PTHR30383:SF5">
    <property type="entry name" value="SGNH HYDROLASE-TYPE ESTERASE DOMAIN-CONTAINING PROTEIN"/>
    <property type="match status" value="1"/>
</dbReference>
<comment type="caution">
    <text evidence="2">The sequence shown here is derived from an EMBL/GenBank/DDBJ whole genome shotgun (WGS) entry which is preliminary data.</text>
</comment>
<keyword evidence="3" id="KW-1185">Reference proteome</keyword>
<evidence type="ECO:0000313" key="2">
    <source>
        <dbReference type="EMBL" id="MBM6399670.1"/>
    </source>
</evidence>
<dbReference type="InterPro" id="IPR036514">
    <property type="entry name" value="SGNH_hydro_sf"/>
</dbReference>
<evidence type="ECO:0000259" key="1">
    <source>
        <dbReference type="Pfam" id="PF13472"/>
    </source>
</evidence>
<organism evidence="2 3">
    <name type="scientific">Phycicoccus sonneratiae</name>
    <dbReference type="NCBI Taxonomy" id="2807628"/>
    <lineage>
        <taxon>Bacteria</taxon>
        <taxon>Bacillati</taxon>
        <taxon>Actinomycetota</taxon>
        <taxon>Actinomycetes</taxon>
        <taxon>Micrococcales</taxon>
        <taxon>Intrasporangiaceae</taxon>
        <taxon>Phycicoccus</taxon>
    </lineage>
</organism>
<reference evidence="2" key="1">
    <citation type="submission" date="2021-02" db="EMBL/GenBank/DDBJ databases">
        <title>Phycicoccus sp. MQZ13P-5T, whole genome shotgun sequence.</title>
        <authorList>
            <person name="Tuo L."/>
        </authorList>
    </citation>
    <scope>NUCLEOTIDE SEQUENCE</scope>
    <source>
        <strain evidence="2">MQZ13P-5</strain>
    </source>
</reference>
<feature type="domain" description="SGNH hydrolase-type esterase" evidence="1">
    <location>
        <begin position="62"/>
        <end position="225"/>
    </location>
</feature>
<dbReference type="InterPro" id="IPR013830">
    <property type="entry name" value="SGNH_hydro"/>
</dbReference>
<sequence length="255" mass="27138">MSQPFVLGYDNRTGRGPGRGVRLLGTVLPGVRSVQASADPYASSWTTHNRRALRTPGRRWVVLGDSMSQGVGASAWDAGWVDQVARRLADEGHPLVVVNLSATGARTDDVVDQQVPVLRALPHTEEADGPDVVTVMVGSNDLFAGGARRRALPDEFARLVEALPRGAVVASLPQPRTAARQANTHVEAAAARGELVMVDMRAEGPTSWRGRLAADFFHPNDAGYAEIARAFLPHVRRAVTGRAPLPLADEGPPGA</sequence>
<dbReference type="PANTHER" id="PTHR30383">
    <property type="entry name" value="THIOESTERASE 1/PROTEASE 1/LYSOPHOSPHOLIPASE L1"/>
    <property type="match status" value="1"/>
</dbReference>
<dbReference type="SUPFAM" id="SSF52266">
    <property type="entry name" value="SGNH hydrolase"/>
    <property type="match status" value="1"/>
</dbReference>
<accession>A0ABS2CIR4</accession>
<evidence type="ECO:0000313" key="3">
    <source>
        <dbReference type="Proteomes" id="UP001430172"/>
    </source>
</evidence>